<dbReference type="PANTHER" id="PTHR30578:SF0">
    <property type="entry name" value="ION-TRANSLOCATING OXIDOREDUCTASE COMPLEX SUBUNIT D"/>
    <property type="match status" value="1"/>
</dbReference>
<feature type="transmembrane region" description="Helical" evidence="10">
    <location>
        <begin position="223"/>
        <end position="246"/>
    </location>
</feature>
<keyword evidence="9 10" id="KW-0472">Membrane</keyword>
<feature type="transmembrane region" description="Helical" evidence="10">
    <location>
        <begin position="39"/>
        <end position="61"/>
    </location>
</feature>
<feature type="modified residue" description="FMN phosphoryl threonine" evidence="10">
    <location>
        <position position="188"/>
    </location>
</feature>
<evidence type="ECO:0000256" key="6">
    <source>
        <dbReference type="ARBA" id="ARBA00022967"/>
    </source>
</evidence>
<keyword evidence="6 10" id="KW-1278">Translocase</keyword>
<comment type="subunit">
    <text evidence="10">The complex is composed of six subunits: RnfA, RnfB, RnfC, RnfD, RnfE and RnfG.</text>
</comment>
<feature type="transmembrane region" description="Helical" evidence="10">
    <location>
        <begin position="299"/>
        <end position="318"/>
    </location>
</feature>
<evidence type="ECO:0000256" key="9">
    <source>
        <dbReference type="ARBA" id="ARBA00023136"/>
    </source>
</evidence>
<evidence type="ECO:0000256" key="5">
    <source>
        <dbReference type="ARBA" id="ARBA00022692"/>
    </source>
</evidence>
<dbReference type="OrthoDB" id="9776359at2"/>
<feature type="transmembrane region" description="Helical" evidence="10">
    <location>
        <begin position="324"/>
        <end position="343"/>
    </location>
</feature>
<dbReference type="RefSeq" id="WP_158354551.1">
    <property type="nucleotide sequence ID" value="NZ_CP034867.1"/>
</dbReference>
<dbReference type="PANTHER" id="PTHR30578">
    <property type="entry name" value="ELECTRON TRANSPORT COMPLEX PROTEIN RNFD"/>
    <property type="match status" value="1"/>
</dbReference>
<dbReference type="EMBL" id="CP034867">
    <property type="protein sequence ID" value="QCI22575.1"/>
    <property type="molecule type" value="Genomic_DNA"/>
</dbReference>
<dbReference type="InterPro" id="IPR004338">
    <property type="entry name" value="NqrB/RnfD"/>
</dbReference>
<evidence type="ECO:0000313" key="11">
    <source>
        <dbReference type="EMBL" id="QCI22575.1"/>
    </source>
</evidence>
<comment type="similarity">
    <text evidence="10">Belongs to the NqrB/RnfD family.</text>
</comment>
<keyword evidence="10" id="KW-1003">Cell membrane</keyword>
<evidence type="ECO:0000256" key="10">
    <source>
        <dbReference type="HAMAP-Rule" id="MF_00462"/>
    </source>
</evidence>
<dbReference type="AlphaFoldDB" id="A0A4D6YDG7"/>
<dbReference type="Pfam" id="PF03116">
    <property type="entry name" value="NQR2_RnfD_RnfE"/>
    <property type="match status" value="1"/>
</dbReference>
<dbReference type="Proteomes" id="UP000298716">
    <property type="component" value="Chromosome"/>
</dbReference>
<gene>
    <name evidence="10" type="primary">rnfD</name>
    <name evidence="11" type="ORF">D9V72_00585</name>
</gene>
<keyword evidence="4 10" id="KW-0288">FMN</keyword>
<evidence type="ECO:0000256" key="4">
    <source>
        <dbReference type="ARBA" id="ARBA00022643"/>
    </source>
</evidence>
<evidence type="ECO:0000256" key="8">
    <source>
        <dbReference type="ARBA" id="ARBA00022989"/>
    </source>
</evidence>
<dbReference type="GO" id="GO:0022900">
    <property type="term" value="P:electron transport chain"/>
    <property type="evidence" value="ECO:0007669"/>
    <property type="project" value="UniProtKB-UniRule"/>
</dbReference>
<reference evidence="11 12" key="1">
    <citation type="submission" date="2018-12" db="EMBL/GenBank/DDBJ databases">
        <authorList>
            <person name="Chong R.A."/>
        </authorList>
    </citation>
    <scope>NUCLEOTIDE SEQUENCE [LARGE SCALE GENOMIC DNA]</scope>
    <source>
        <strain evidence="11 12">Mga</strain>
    </source>
</reference>
<dbReference type="NCBIfam" id="TIGR01946">
    <property type="entry name" value="rnfD"/>
    <property type="match status" value="1"/>
</dbReference>
<keyword evidence="3 10" id="KW-0285">Flavoprotein</keyword>
<keyword evidence="10" id="KW-0997">Cell inner membrane</keyword>
<evidence type="ECO:0000313" key="12">
    <source>
        <dbReference type="Proteomes" id="UP000298716"/>
    </source>
</evidence>
<feature type="transmembrane region" description="Helical" evidence="10">
    <location>
        <begin position="266"/>
        <end position="287"/>
    </location>
</feature>
<organism evidence="11 12">
    <name type="scientific">Buchnera aphidicola</name>
    <name type="common">Macrosiphum gaurae</name>
    <dbReference type="NCBI Taxonomy" id="2315801"/>
    <lineage>
        <taxon>Bacteria</taxon>
        <taxon>Pseudomonadati</taxon>
        <taxon>Pseudomonadota</taxon>
        <taxon>Gammaproteobacteria</taxon>
        <taxon>Enterobacterales</taxon>
        <taxon>Erwiniaceae</taxon>
        <taxon>Buchnera</taxon>
    </lineage>
</organism>
<feature type="transmembrane region" description="Helical" evidence="10">
    <location>
        <begin position="15"/>
        <end position="33"/>
    </location>
</feature>
<keyword evidence="8 10" id="KW-1133">Transmembrane helix</keyword>
<dbReference type="HAMAP" id="MF_00462">
    <property type="entry name" value="RsxD_RnfD"/>
    <property type="match status" value="1"/>
</dbReference>
<keyword evidence="7 10" id="KW-0249">Electron transport</keyword>
<comment type="cofactor">
    <cofactor evidence="10">
        <name>FMN</name>
        <dbReference type="ChEBI" id="CHEBI:58210"/>
    </cofactor>
</comment>
<keyword evidence="5 10" id="KW-0812">Transmembrane</keyword>
<keyword evidence="1 10" id="KW-0813">Transport</keyword>
<comment type="function">
    <text evidence="10">Part of a membrane-bound complex that couples electron transfer with translocation of ions across the membrane.</text>
</comment>
<proteinExistence type="inferred from homology"/>
<protein>
    <recommendedName>
        <fullName evidence="10">Ion-translocating oxidoreductase complex subunit D</fullName>
        <ecNumber evidence="10">7.-.-.-</ecNumber>
    </recommendedName>
    <alternativeName>
        <fullName evidence="10">Rnf electron transport complex subunit D</fullName>
    </alternativeName>
</protein>
<dbReference type="InterPro" id="IPR011303">
    <property type="entry name" value="RnfD_bac"/>
</dbReference>
<keyword evidence="2 10" id="KW-0597">Phosphoprotein</keyword>
<accession>A0A4D6YDG7</accession>
<reference evidence="11 12" key="2">
    <citation type="submission" date="2019-05" db="EMBL/GenBank/DDBJ databases">
        <title>Genome evolution of the obligate endosymbiont Buchnera aphidicola.</title>
        <authorList>
            <person name="Moran N.A."/>
        </authorList>
    </citation>
    <scope>NUCLEOTIDE SEQUENCE [LARGE SCALE GENOMIC DNA]</scope>
    <source>
        <strain evidence="11 12">Mga</strain>
    </source>
</reference>
<name>A0A4D6YDG7_9GAMM</name>
<evidence type="ECO:0000256" key="1">
    <source>
        <dbReference type="ARBA" id="ARBA00022448"/>
    </source>
</evidence>
<evidence type="ECO:0000256" key="2">
    <source>
        <dbReference type="ARBA" id="ARBA00022553"/>
    </source>
</evidence>
<feature type="transmembrane region" description="Helical" evidence="10">
    <location>
        <begin position="73"/>
        <end position="103"/>
    </location>
</feature>
<feature type="transmembrane region" description="Helical" evidence="10">
    <location>
        <begin position="115"/>
        <end position="134"/>
    </location>
</feature>
<sequence length="353" mass="40002">MNFTYIYNFYSVRKIMFLVILACLPGIFAKFYFFGGGVLIQILFSILIALFLEITISKIRLKKNRINVKDNSVVLTSVLFGVSVPSLLPWWMIIIGLFFSVIVTKHLYGGLGQNIFNPAMVGYVVLLVSFPIHMNNWHKRDFSISFLNELKQSAYIIFLKDYIDPIDNNNSINNVNLNVIPDAFTEATPLNNFKITSHLKDDFLSKKHILKNKNISIQSSWKYINISFFLGGIFLLFAGIICWRIPISFLTSLGILSITTYFYSEALFMSPLVHFFSGGTMICAFFIATDPVTTSCTNIGKIVFGIIVGTLVWIIRNYSDYPDAIAFSVLFANMTVPLIDYCTKTSGYGHNKI</sequence>
<dbReference type="GO" id="GO:0055085">
    <property type="term" value="P:transmembrane transport"/>
    <property type="evidence" value="ECO:0007669"/>
    <property type="project" value="InterPro"/>
</dbReference>
<dbReference type="EC" id="7.-.-.-" evidence="10"/>
<evidence type="ECO:0000256" key="7">
    <source>
        <dbReference type="ARBA" id="ARBA00022982"/>
    </source>
</evidence>
<dbReference type="GO" id="GO:0005886">
    <property type="term" value="C:plasma membrane"/>
    <property type="evidence" value="ECO:0007669"/>
    <property type="project" value="UniProtKB-SubCell"/>
</dbReference>
<comment type="subcellular location">
    <subcellularLocation>
        <location evidence="10">Cell inner membrane</location>
        <topology evidence="10">Multi-pass membrane protein</topology>
    </subcellularLocation>
</comment>
<evidence type="ECO:0000256" key="3">
    <source>
        <dbReference type="ARBA" id="ARBA00022630"/>
    </source>
</evidence>